<sequence length="404" mass="43768">MVFVVGVVIFALGIATSVALHECGHMWSAQATGMKVRRYFVGFGPKVFSVHRNGTEYGLKAIPLGGFCDIAGMTALDEVEPHELERAMYRQKTWKRLLVMFCGIAMNFLLGFLLIFLLAVTWGLPNINQPPPTALGKMECAPSQKLDGSLIDCSGEGPAQKAGLLDGDVVTAVNGVKVDTWSDFTQETQKQTGPFTYTIERGGHELTVPVQPDRVQRLVIDKNTGAKSLKTVSAIGAAKDYYEDVKYNPLAAIPASVAFTGDLAGQTFHSLAQMPTKVVNLWHAVTGGQRDADTPISVVGASKIGGDLAERDLWGTFILLLASLNFFLGAFNLLPLLPLDGGHMAVTIYEKIRNMFRSRKGLPAGAPVDYLKLMPATYVVIFIGGAYMLLTLTADIINPIQLFQ</sequence>
<evidence type="ECO:0000256" key="14">
    <source>
        <dbReference type="SAM" id="Phobius"/>
    </source>
</evidence>
<evidence type="ECO:0000256" key="4">
    <source>
        <dbReference type="ARBA" id="ARBA00019897"/>
    </source>
</evidence>
<evidence type="ECO:0000256" key="13">
    <source>
        <dbReference type="ARBA" id="ARBA00033476"/>
    </source>
</evidence>
<dbReference type="Pfam" id="PF02163">
    <property type="entry name" value="Peptidase_M50"/>
    <property type="match status" value="1"/>
</dbReference>
<dbReference type="GO" id="GO:0016020">
    <property type="term" value="C:membrane"/>
    <property type="evidence" value="ECO:0007669"/>
    <property type="project" value="UniProtKB-SubCell"/>
</dbReference>
<feature type="domain" description="PDZ" evidence="16">
    <location>
        <begin position="156"/>
        <end position="184"/>
    </location>
</feature>
<dbReference type="CDD" id="cd06163">
    <property type="entry name" value="S2P-M50_PDZ_RseP-like"/>
    <property type="match status" value="1"/>
</dbReference>
<comment type="similarity">
    <text evidence="3">Belongs to the peptidase M50B family.</text>
</comment>
<comment type="caution">
    <text evidence="17">The sequence shown here is derived from an EMBL/GenBank/DDBJ whole genome shotgun (WGS) entry which is preliminary data.</text>
</comment>
<evidence type="ECO:0000259" key="16">
    <source>
        <dbReference type="Pfam" id="PF17820"/>
    </source>
</evidence>
<accession>A0A5A7SCY5</accession>
<keyword evidence="6 14" id="KW-0812">Transmembrane</keyword>
<proteinExistence type="inferred from homology"/>
<dbReference type="InterPro" id="IPR036034">
    <property type="entry name" value="PDZ_sf"/>
</dbReference>
<evidence type="ECO:0000256" key="3">
    <source>
        <dbReference type="ARBA" id="ARBA00007931"/>
    </source>
</evidence>
<dbReference type="Gene3D" id="2.30.42.10">
    <property type="match status" value="1"/>
</dbReference>
<evidence type="ECO:0000259" key="15">
    <source>
        <dbReference type="Pfam" id="PF02163"/>
    </source>
</evidence>
<dbReference type="AlphaFoldDB" id="A0A5A7SCY5"/>
<keyword evidence="8" id="KW-0862">Zinc</keyword>
<dbReference type="PANTHER" id="PTHR42837">
    <property type="entry name" value="REGULATOR OF SIGMA-E PROTEASE RSEP"/>
    <property type="match status" value="1"/>
</dbReference>
<feature type="transmembrane region" description="Helical" evidence="14">
    <location>
        <begin position="313"/>
        <end position="334"/>
    </location>
</feature>
<evidence type="ECO:0000256" key="7">
    <source>
        <dbReference type="ARBA" id="ARBA00022801"/>
    </source>
</evidence>
<evidence type="ECO:0000256" key="2">
    <source>
        <dbReference type="ARBA" id="ARBA00004141"/>
    </source>
</evidence>
<keyword evidence="18" id="KW-1185">Reference proteome</keyword>
<dbReference type="Proteomes" id="UP000322244">
    <property type="component" value="Unassembled WGS sequence"/>
</dbReference>
<organism evidence="17 18">
    <name type="scientific">Antrihabitans cavernicola</name>
    <dbReference type="NCBI Taxonomy" id="2495913"/>
    <lineage>
        <taxon>Bacteria</taxon>
        <taxon>Bacillati</taxon>
        <taxon>Actinomycetota</taxon>
        <taxon>Actinomycetes</taxon>
        <taxon>Mycobacteriales</taxon>
        <taxon>Nocardiaceae</taxon>
        <taxon>Antrihabitans</taxon>
    </lineage>
</organism>
<keyword evidence="5 17" id="KW-0645">Protease</keyword>
<protein>
    <recommendedName>
        <fullName evidence="4">Zinc metalloprotease Rip1</fullName>
    </recommendedName>
    <alternativeName>
        <fullName evidence="12">S2P endopeptidase</fullName>
    </alternativeName>
    <alternativeName>
        <fullName evidence="13">Site-2-type intramembrane protease</fullName>
    </alternativeName>
</protein>
<gene>
    <name evidence="17" type="ORF">FOY51_07340</name>
</gene>
<dbReference type="SUPFAM" id="SSF50156">
    <property type="entry name" value="PDZ domain-like"/>
    <property type="match status" value="1"/>
</dbReference>
<name>A0A5A7SCY5_9NOCA</name>
<dbReference type="GO" id="GO:0006508">
    <property type="term" value="P:proteolysis"/>
    <property type="evidence" value="ECO:0007669"/>
    <property type="project" value="UniProtKB-KW"/>
</dbReference>
<keyword evidence="10" id="KW-0482">Metalloprotease</keyword>
<dbReference type="InterPro" id="IPR004387">
    <property type="entry name" value="Pept_M50_Zn"/>
</dbReference>
<evidence type="ECO:0000256" key="9">
    <source>
        <dbReference type="ARBA" id="ARBA00022989"/>
    </source>
</evidence>
<evidence type="ECO:0000313" key="17">
    <source>
        <dbReference type="EMBL" id="KAA0023239.1"/>
    </source>
</evidence>
<dbReference type="OrthoDB" id="9782003at2"/>
<evidence type="ECO:0000256" key="11">
    <source>
        <dbReference type="ARBA" id="ARBA00023136"/>
    </source>
</evidence>
<evidence type="ECO:0000256" key="8">
    <source>
        <dbReference type="ARBA" id="ARBA00022833"/>
    </source>
</evidence>
<comment type="subcellular location">
    <subcellularLocation>
        <location evidence="2">Membrane</location>
        <topology evidence="2">Multi-pass membrane protein</topology>
    </subcellularLocation>
</comment>
<keyword evidence="7" id="KW-0378">Hydrolase</keyword>
<dbReference type="EMBL" id="VLNY01000003">
    <property type="protein sequence ID" value="KAA0023239.1"/>
    <property type="molecule type" value="Genomic_DNA"/>
</dbReference>
<dbReference type="CDD" id="cd23081">
    <property type="entry name" value="cpPDZ_EcRseP-like"/>
    <property type="match status" value="1"/>
</dbReference>
<comment type="cofactor">
    <cofactor evidence="1">
        <name>Zn(2+)</name>
        <dbReference type="ChEBI" id="CHEBI:29105"/>
    </cofactor>
</comment>
<dbReference type="Pfam" id="PF17820">
    <property type="entry name" value="PDZ_6"/>
    <property type="match status" value="1"/>
</dbReference>
<reference evidence="17 18" key="1">
    <citation type="submission" date="2019-07" db="EMBL/GenBank/DDBJ databases">
        <title>Rhodococcus cavernicolus sp. nov., isolated from a cave.</title>
        <authorList>
            <person name="Lee S.D."/>
        </authorList>
    </citation>
    <scope>NUCLEOTIDE SEQUENCE [LARGE SCALE GENOMIC DNA]</scope>
    <source>
        <strain evidence="17 18">C1-24</strain>
    </source>
</reference>
<dbReference type="PANTHER" id="PTHR42837:SF2">
    <property type="entry name" value="MEMBRANE METALLOPROTEASE ARASP2, CHLOROPLASTIC-RELATED"/>
    <property type="match status" value="1"/>
</dbReference>
<evidence type="ECO:0000313" key="18">
    <source>
        <dbReference type="Proteomes" id="UP000322244"/>
    </source>
</evidence>
<dbReference type="InterPro" id="IPR008915">
    <property type="entry name" value="Peptidase_M50"/>
</dbReference>
<dbReference type="InterPro" id="IPR041489">
    <property type="entry name" value="PDZ_6"/>
</dbReference>
<feature type="transmembrane region" description="Helical" evidence="14">
    <location>
        <begin position="97"/>
        <end position="120"/>
    </location>
</feature>
<evidence type="ECO:0000256" key="12">
    <source>
        <dbReference type="ARBA" id="ARBA00032214"/>
    </source>
</evidence>
<keyword evidence="11 14" id="KW-0472">Membrane</keyword>
<dbReference type="GO" id="GO:0004222">
    <property type="term" value="F:metalloendopeptidase activity"/>
    <property type="evidence" value="ECO:0007669"/>
    <property type="project" value="InterPro"/>
</dbReference>
<evidence type="ECO:0000256" key="10">
    <source>
        <dbReference type="ARBA" id="ARBA00023049"/>
    </source>
</evidence>
<evidence type="ECO:0000256" key="1">
    <source>
        <dbReference type="ARBA" id="ARBA00001947"/>
    </source>
</evidence>
<feature type="domain" description="Peptidase M50" evidence="15">
    <location>
        <begin position="10"/>
        <end position="370"/>
    </location>
</feature>
<dbReference type="RefSeq" id="WP_149429583.1">
    <property type="nucleotide sequence ID" value="NZ_VLNY01000003.1"/>
</dbReference>
<evidence type="ECO:0000256" key="6">
    <source>
        <dbReference type="ARBA" id="ARBA00022692"/>
    </source>
</evidence>
<evidence type="ECO:0000256" key="5">
    <source>
        <dbReference type="ARBA" id="ARBA00022670"/>
    </source>
</evidence>
<keyword evidence="9 14" id="KW-1133">Transmembrane helix</keyword>
<feature type="transmembrane region" description="Helical" evidence="14">
    <location>
        <begin position="376"/>
        <end position="397"/>
    </location>
</feature>